<reference evidence="10" key="1">
    <citation type="submission" date="2021-07" db="EMBL/GenBank/DDBJ databases">
        <authorList>
            <person name="Durling M."/>
        </authorList>
    </citation>
    <scope>NUCLEOTIDE SEQUENCE</scope>
</reference>
<name>A0A9N9M0Y4_9HELO</name>
<feature type="transmembrane region" description="Helical" evidence="8">
    <location>
        <begin position="176"/>
        <end position="194"/>
    </location>
</feature>
<feature type="domain" description="Major facilitator superfamily (MFS) profile" evidence="9">
    <location>
        <begin position="14"/>
        <end position="446"/>
    </location>
</feature>
<feature type="transmembrane region" description="Helical" evidence="8">
    <location>
        <begin position="84"/>
        <end position="102"/>
    </location>
</feature>
<dbReference type="PROSITE" id="PS00216">
    <property type="entry name" value="SUGAR_TRANSPORT_1"/>
    <property type="match status" value="1"/>
</dbReference>
<dbReference type="Proteomes" id="UP000701801">
    <property type="component" value="Unassembled WGS sequence"/>
</dbReference>
<evidence type="ECO:0000256" key="3">
    <source>
        <dbReference type="ARBA" id="ARBA00022448"/>
    </source>
</evidence>
<dbReference type="PROSITE" id="PS00217">
    <property type="entry name" value="SUGAR_TRANSPORT_2"/>
    <property type="match status" value="1"/>
</dbReference>
<feature type="transmembrane region" description="Helical" evidence="8">
    <location>
        <begin position="141"/>
        <end position="164"/>
    </location>
</feature>
<gene>
    <name evidence="10" type="ORF">HYALB_00008205</name>
</gene>
<feature type="transmembrane region" description="Helical" evidence="8">
    <location>
        <begin position="422"/>
        <end position="442"/>
    </location>
</feature>
<dbReference type="InterPro" id="IPR005828">
    <property type="entry name" value="MFS_sugar_transport-like"/>
</dbReference>
<feature type="transmembrane region" description="Helical" evidence="8">
    <location>
        <begin position="396"/>
        <end position="416"/>
    </location>
</feature>
<evidence type="ECO:0000313" key="10">
    <source>
        <dbReference type="EMBL" id="CAG8981051.1"/>
    </source>
</evidence>
<evidence type="ECO:0000256" key="2">
    <source>
        <dbReference type="ARBA" id="ARBA00010992"/>
    </source>
</evidence>
<dbReference type="InterPro" id="IPR050360">
    <property type="entry name" value="MFS_Sugar_Transporters"/>
</dbReference>
<keyword evidence="5 8" id="KW-1133">Transmembrane helix</keyword>
<dbReference type="AlphaFoldDB" id="A0A9N9M0Y4"/>
<dbReference type="PANTHER" id="PTHR48022">
    <property type="entry name" value="PLASTIDIC GLUCOSE TRANSPORTER 4"/>
    <property type="match status" value="1"/>
</dbReference>
<comment type="subcellular location">
    <subcellularLocation>
        <location evidence="1">Membrane</location>
        <topology evidence="1">Multi-pass membrane protein</topology>
    </subcellularLocation>
</comment>
<accession>A0A9N9M0Y4</accession>
<evidence type="ECO:0000256" key="4">
    <source>
        <dbReference type="ARBA" id="ARBA00022692"/>
    </source>
</evidence>
<feature type="transmembrane region" description="Helical" evidence="8">
    <location>
        <begin position="353"/>
        <end position="376"/>
    </location>
</feature>
<dbReference type="OrthoDB" id="5399138at2759"/>
<feature type="transmembrane region" description="Helical" evidence="8">
    <location>
        <begin position="326"/>
        <end position="347"/>
    </location>
</feature>
<dbReference type="EMBL" id="CAJVRM010000440">
    <property type="protein sequence ID" value="CAG8981051.1"/>
    <property type="molecule type" value="Genomic_DNA"/>
</dbReference>
<keyword evidence="6 8" id="KW-0472">Membrane</keyword>
<dbReference type="Gene3D" id="1.20.1250.20">
    <property type="entry name" value="MFS general substrate transporter like domains"/>
    <property type="match status" value="1"/>
</dbReference>
<dbReference type="InterPro" id="IPR005829">
    <property type="entry name" value="Sugar_transporter_CS"/>
</dbReference>
<protein>
    <recommendedName>
        <fullName evidence="9">Major facilitator superfamily (MFS) profile domain-containing protein</fullName>
    </recommendedName>
</protein>
<keyword evidence="3 7" id="KW-0813">Transport</keyword>
<dbReference type="GO" id="GO:0016020">
    <property type="term" value="C:membrane"/>
    <property type="evidence" value="ECO:0007669"/>
    <property type="project" value="UniProtKB-SubCell"/>
</dbReference>
<evidence type="ECO:0000256" key="8">
    <source>
        <dbReference type="SAM" id="Phobius"/>
    </source>
</evidence>
<dbReference type="InterPro" id="IPR003663">
    <property type="entry name" value="Sugar/inositol_transpt"/>
</dbReference>
<dbReference type="PROSITE" id="PS50850">
    <property type="entry name" value="MFS"/>
    <property type="match status" value="1"/>
</dbReference>
<dbReference type="PRINTS" id="PR00171">
    <property type="entry name" value="SUGRTRNSPORT"/>
</dbReference>
<dbReference type="InterPro" id="IPR036259">
    <property type="entry name" value="MFS_trans_sf"/>
</dbReference>
<comment type="caution">
    <text evidence="10">The sequence shown here is derived from an EMBL/GenBank/DDBJ whole genome shotgun (WGS) entry which is preliminary data.</text>
</comment>
<evidence type="ECO:0000256" key="1">
    <source>
        <dbReference type="ARBA" id="ARBA00004141"/>
    </source>
</evidence>
<comment type="similarity">
    <text evidence="2 7">Belongs to the major facilitator superfamily. Sugar transporter (TC 2.A.1.1) family.</text>
</comment>
<proteinExistence type="inferred from homology"/>
<feature type="transmembrane region" description="Helical" evidence="8">
    <location>
        <begin position="52"/>
        <end position="72"/>
    </location>
</feature>
<evidence type="ECO:0000256" key="7">
    <source>
        <dbReference type="RuleBase" id="RU003346"/>
    </source>
</evidence>
<dbReference type="FunFam" id="1.20.1250.20:FF:000134">
    <property type="entry name" value="MFS sugar transporter protein"/>
    <property type="match status" value="1"/>
</dbReference>
<evidence type="ECO:0000259" key="9">
    <source>
        <dbReference type="PROSITE" id="PS50850"/>
    </source>
</evidence>
<dbReference type="Pfam" id="PF00083">
    <property type="entry name" value="Sugar_tr"/>
    <property type="match status" value="1"/>
</dbReference>
<evidence type="ECO:0000313" key="11">
    <source>
        <dbReference type="Proteomes" id="UP000701801"/>
    </source>
</evidence>
<sequence length="474" mass="50885">MLFLNLKIPKYVQVSILMSLGGVVFGLDTGTIGPLTTMPQFSDTFGELSSTLHGLVVSTILVAAATSSFFAGHLANSMGRVKSVAIGATLFGIGAAIEAGSVKLGMLFAGRAIKGLGEGLFMSTSVVYITEISPPHYRGTLGSIPQFLTTFALCAGYFICYGSVNINSSFSWRLPFAVQAVISFIFASTTILLLPESPRWLSSRGKKPEALASWEKLEIGTADRGKHDEKEIDEIPQAVKIRDILDTFHRDVWKQTSLGVFLNAMQQLSGIDGVLYYAPLLFAAAGLNSNTASFLASGISALLIFLVTIPAFLLADKWGRKSSTTVGGIIQLTCMFIIGSLYAAGAVHKGHGAARWVVIILIYIFAMTYAATWAVAFRVYSSEIQPPKTRAGASSLALSANLITNWIVAFTTPIFLAKSDFGVYFLFGGAALVTVISCAIWMPETKGKSLEEIQGAFEYKSKRVTIEIRDLKGA</sequence>
<evidence type="ECO:0000256" key="6">
    <source>
        <dbReference type="ARBA" id="ARBA00023136"/>
    </source>
</evidence>
<keyword evidence="11" id="KW-1185">Reference proteome</keyword>
<dbReference type="InterPro" id="IPR020846">
    <property type="entry name" value="MFS_dom"/>
</dbReference>
<feature type="transmembrane region" description="Helical" evidence="8">
    <location>
        <begin position="12"/>
        <end position="32"/>
    </location>
</feature>
<dbReference type="PANTHER" id="PTHR48022:SF2">
    <property type="entry name" value="PLASTIDIC GLUCOSE TRANSPORTER 4"/>
    <property type="match status" value="1"/>
</dbReference>
<dbReference type="SUPFAM" id="SSF103473">
    <property type="entry name" value="MFS general substrate transporter"/>
    <property type="match status" value="1"/>
</dbReference>
<organism evidence="10 11">
    <name type="scientific">Hymenoscyphus albidus</name>
    <dbReference type="NCBI Taxonomy" id="595503"/>
    <lineage>
        <taxon>Eukaryota</taxon>
        <taxon>Fungi</taxon>
        <taxon>Dikarya</taxon>
        <taxon>Ascomycota</taxon>
        <taxon>Pezizomycotina</taxon>
        <taxon>Leotiomycetes</taxon>
        <taxon>Helotiales</taxon>
        <taxon>Helotiaceae</taxon>
        <taxon>Hymenoscyphus</taxon>
    </lineage>
</organism>
<dbReference type="GO" id="GO:0005351">
    <property type="term" value="F:carbohydrate:proton symporter activity"/>
    <property type="evidence" value="ECO:0007669"/>
    <property type="project" value="TreeGrafter"/>
</dbReference>
<dbReference type="NCBIfam" id="TIGR00879">
    <property type="entry name" value="SP"/>
    <property type="match status" value="1"/>
</dbReference>
<keyword evidence="4 8" id="KW-0812">Transmembrane</keyword>
<feature type="transmembrane region" description="Helical" evidence="8">
    <location>
        <begin position="293"/>
        <end position="314"/>
    </location>
</feature>
<evidence type="ECO:0000256" key="5">
    <source>
        <dbReference type="ARBA" id="ARBA00022989"/>
    </source>
</evidence>